<dbReference type="STRING" id="215200.SAMN05216454_1047"/>
<evidence type="ECO:0000259" key="4">
    <source>
        <dbReference type="PROSITE" id="PS50995"/>
    </source>
</evidence>
<dbReference type="GO" id="GO:0003677">
    <property type="term" value="F:DNA binding"/>
    <property type="evidence" value="ECO:0007669"/>
    <property type="project" value="UniProtKB-KW"/>
</dbReference>
<dbReference type="PROSITE" id="PS01117">
    <property type="entry name" value="HTH_MARR_1"/>
    <property type="match status" value="1"/>
</dbReference>
<dbReference type="EMBL" id="FODF01000004">
    <property type="protein sequence ID" value="SEN44141.1"/>
    <property type="molecule type" value="Genomic_DNA"/>
</dbReference>
<evidence type="ECO:0000256" key="3">
    <source>
        <dbReference type="ARBA" id="ARBA00023163"/>
    </source>
</evidence>
<gene>
    <name evidence="5" type="ORF">SAMN05216454_1047</name>
</gene>
<dbReference type="Pfam" id="PF01047">
    <property type="entry name" value="MarR"/>
    <property type="match status" value="1"/>
</dbReference>
<keyword evidence="2 5" id="KW-0238">DNA-binding</keyword>
<protein>
    <submittedName>
        <fullName evidence="5">DNA-binding transcriptional regulator, MarR family</fullName>
    </submittedName>
</protein>
<dbReference type="PANTHER" id="PTHR42756">
    <property type="entry name" value="TRANSCRIPTIONAL REGULATOR, MARR"/>
    <property type="match status" value="1"/>
</dbReference>
<proteinExistence type="predicted"/>
<dbReference type="PROSITE" id="PS50995">
    <property type="entry name" value="HTH_MARR_2"/>
    <property type="match status" value="1"/>
</dbReference>
<dbReference type="InterPro" id="IPR036390">
    <property type="entry name" value="WH_DNA-bd_sf"/>
</dbReference>
<feature type="domain" description="HTH marR-type" evidence="4">
    <location>
        <begin position="1"/>
        <end position="137"/>
    </location>
</feature>
<accession>A0A1H8GIY1</accession>
<organism evidence="5 6">
    <name type="scientific">Peptostreptococcus russellii</name>
    <dbReference type="NCBI Taxonomy" id="215200"/>
    <lineage>
        <taxon>Bacteria</taxon>
        <taxon>Bacillati</taxon>
        <taxon>Bacillota</taxon>
        <taxon>Clostridia</taxon>
        <taxon>Peptostreptococcales</taxon>
        <taxon>Peptostreptococcaceae</taxon>
        <taxon>Peptostreptococcus</taxon>
    </lineage>
</organism>
<dbReference type="RefSeq" id="WP_091974679.1">
    <property type="nucleotide sequence ID" value="NZ_FODF01000004.1"/>
</dbReference>
<dbReference type="InterPro" id="IPR036388">
    <property type="entry name" value="WH-like_DNA-bd_sf"/>
</dbReference>
<dbReference type="SMART" id="SM00347">
    <property type="entry name" value="HTH_MARR"/>
    <property type="match status" value="1"/>
</dbReference>
<dbReference type="OrthoDB" id="2288024at2"/>
<dbReference type="InterPro" id="IPR000835">
    <property type="entry name" value="HTH_MarR-typ"/>
</dbReference>
<evidence type="ECO:0000313" key="6">
    <source>
        <dbReference type="Proteomes" id="UP000199512"/>
    </source>
</evidence>
<keyword evidence="6" id="KW-1185">Reference proteome</keyword>
<dbReference type="GO" id="GO:0003700">
    <property type="term" value="F:DNA-binding transcription factor activity"/>
    <property type="evidence" value="ECO:0007669"/>
    <property type="project" value="InterPro"/>
</dbReference>
<dbReference type="InterPro" id="IPR023187">
    <property type="entry name" value="Tscrpt_reg_MarR-type_CS"/>
</dbReference>
<dbReference type="Proteomes" id="UP000199512">
    <property type="component" value="Unassembled WGS sequence"/>
</dbReference>
<dbReference type="PANTHER" id="PTHR42756:SF1">
    <property type="entry name" value="TRANSCRIPTIONAL REPRESSOR OF EMRAB OPERON"/>
    <property type="match status" value="1"/>
</dbReference>
<name>A0A1H8GIY1_9FIRM</name>
<evidence type="ECO:0000256" key="2">
    <source>
        <dbReference type="ARBA" id="ARBA00023125"/>
    </source>
</evidence>
<keyword evidence="3" id="KW-0804">Transcription</keyword>
<sequence length="145" mass="16657">MFDLDHCVAFVTNVASKTLSDALNSRLIKHGVTKSQWIAMYYINKKENLTQKSLADLMGTKESTVTGILDRLEREDLILRQEDINDRRKKILVLTDKGRLKNTKLTEIVQNFRDVCLAGVSEEDQKVFLEILDKMVVAATNWKEK</sequence>
<evidence type="ECO:0000256" key="1">
    <source>
        <dbReference type="ARBA" id="ARBA00023015"/>
    </source>
</evidence>
<reference evidence="5 6" key="1">
    <citation type="submission" date="2016-10" db="EMBL/GenBank/DDBJ databases">
        <authorList>
            <person name="de Groot N.N."/>
        </authorList>
    </citation>
    <scope>NUCLEOTIDE SEQUENCE [LARGE SCALE GENOMIC DNA]</scope>
    <source>
        <strain evidence="5 6">Calf135</strain>
    </source>
</reference>
<dbReference type="SUPFAM" id="SSF46785">
    <property type="entry name" value="Winged helix' DNA-binding domain"/>
    <property type="match status" value="1"/>
</dbReference>
<evidence type="ECO:0000313" key="5">
    <source>
        <dbReference type="EMBL" id="SEN44141.1"/>
    </source>
</evidence>
<dbReference type="PRINTS" id="PR00598">
    <property type="entry name" value="HTHMARR"/>
</dbReference>
<dbReference type="Gene3D" id="1.10.10.10">
    <property type="entry name" value="Winged helix-like DNA-binding domain superfamily/Winged helix DNA-binding domain"/>
    <property type="match status" value="1"/>
</dbReference>
<dbReference type="AlphaFoldDB" id="A0A1H8GIY1"/>
<keyword evidence="1" id="KW-0805">Transcription regulation</keyword>